<dbReference type="Gene3D" id="3.30.110.170">
    <property type="entry name" value="Protein of unknown function (DUF541), domain 1"/>
    <property type="match status" value="1"/>
</dbReference>
<dbReference type="RefSeq" id="WP_141280323.1">
    <property type="nucleotide sequence ID" value="NZ_BAAARZ010000014.1"/>
</dbReference>
<dbReference type="InterPro" id="IPR052022">
    <property type="entry name" value="26kDa_periplasmic_antigen"/>
</dbReference>
<gene>
    <name evidence="1" type="ORF">PHY01_37980</name>
</gene>
<dbReference type="OrthoDB" id="3689574at2"/>
<dbReference type="PANTHER" id="PTHR34387:SF2">
    <property type="entry name" value="SLR1258 PROTEIN"/>
    <property type="match status" value="1"/>
</dbReference>
<proteinExistence type="predicted"/>
<evidence type="ECO:0000313" key="1">
    <source>
        <dbReference type="EMBL" id="GEC21515.1"/>
    </source>
</evidence>
<comment type="caution">
    <text evidence="1">The sequence shown here is derived from an EMBL/GenBank/DDBJ whole genome shotgun (WGS) entry which is preliminary data.</text>
</comment>
<dbReference type="Gene3D" id="3.30.70.2970">
    <property type="entry name" value="Protein of unknown function (DUF541), domain 2"/>
    <property type="match status" value="1"/>
</dbReference>
<dbReference type="InterPro" id="IPR007497">
    <property type="entry name" value="SIMPL/DUF541"/>
</dbReference>
<dbReference type="AlphaFoldDB" id="A0A4Y3WRN4"/>
<sequence length="203" mass="21520">MTEIVTEGSGWFEQPGDRAELDVGFTATGRTRSAAVTALGARLAAAGPALEAEGLTVAHRRLWVHNEWRRDRVVGCRATEDLRLVVTDVGALERVLSALIGAEPTSLDGPRWVLADPAAARREAQRRAVADARDRAEGYAAALGVGLGGLLRLSEAPEHHGGPVAYRMAAARAEAAPDVRDLGLEPEPVRVTVQCTTTWATSA</sequence>
<organism evidence="1 2">
    <name type="scientific">Pseudonocardia hydrocarbonoxydans</name>
    <dbReference type="NCBI Taxonomy" id="76726"/>
    <lineage>
        <taxon>Bacteria</taxon>
        <taxon>Bacillati</taxon>
        <taxon>Actinomycetota</taxon>
        <taxon>Actinomycetes</taxon>
        <taxon>Pseudonocardiales</taxon>
        <taxon>Pseudonocardiaceae</taxon>
        <taxon>Pseudonocardia</taxon>
    </lineage>
</organism>
<accession>A0A4Y3WRN4</accession>
<reference evidence="1 2" key="1">
    <citation type="submission" date="2019-06" db="EMBL/GenBank/DDBJ databases">
        <title>Whole genome shotgun sequence of Pseudonocardia hydrocarbonoxydans NBRC 14498.</title>
        <authorList>
            <person name="Hosoyama A."/>
            <person name="Uohara A."/>
            <person name="Ohji S."/>
            <person name="Ichikawa N."/>
        </authorList>
    </citation>
    <scope>NUCLEOTIDE SEQUENCE [LARGE SCALE GENOMIC DNA]</scope>
    <source>
        <strain evidence="1 2">NBRC 14498</strain>
    </source>
</reference>
<dbReference type="Proteomes" id="UP000320338">
    <property type="component" value="Unassembled WGS sequence"/>
</dbReference>
<dbReference type="GO" id="GO:0006974">
    <property type="term" value="P:DNA damage response"/>
    <property type="evidence" value="ECO:0007669"/>
    <property type="project" value="TreeGrafter"/>
</dbReference>
<dbReference type="EMBL" id="BJNG01000035">
    <property type="protein sequence ID" value="GEC21515.1"/>
    <property type="molecule type" value="Genomic_DNA"/>
</dbReference>
<dbReference type="Pfam" id="PF04402">
    <property type="entry name" value="SIMPL"/>
    <property type="match status" value="1"/>
</dbReference>
<evidence type="ECO:0000313" key="2">
    <source>
        <dbReference type="Proteomes" id="UP000320338"/>
    </source>
</evidence>
<evidence type="ECO:0008006" key="3">
    <source>
        <dbReference type="Google" id="ProtNLM"/>
    </source>
</evidence>
<keyword evidence="2" id="KW-1185">Reference proteome</keyword>
<name>A0A4Y3WRN4_9PSEU</name>
<dbReference type="PANTHER" id="PTHR34387">
    <property type="entry name" value="SLR1258 PROTEIN"/>
    <property type="match status" value="1"/>
</dbReference>
<protein>
    <recommendedName>
        <fullName evidence="3">SIMPL domain-containing protein</fullName>
    </recommendedName>
</protein>